<comment type="caution">
    <text evidence="1">The sequence shown here is derived from an EMBL/GenBank/DDBJ whole genome shotgun (WGS) entry which is preliminary data.</text>
</comment>
<reference evidence="1 2" key="1">
    <citation type="submission" date="2013-09" db="EMBL/GenBank/DDBJ databases">
        <authorList>
            <person name="Zeng Z."/>
            <person name="Chen C."/>
        </authorList>
    </citation>
    <scope>NUCLEOTIDE SEQUENCE [LARGE SCALE GENOMIC DNA]</scope>
    <source>
        <strain evidence="1 2">WB 4.1-42</strain>
    </source>
</reference>
<name>A0A0A2MIX0_9FLAO</name>
<evidence type="ECO:0000313" key="2">
    <source>
        <dbReference type="Proteomes" id="UP000030111"/>
    </source>
</evidence>
<dbReference type="EMBL" id="JRLY01000011">
    <property type="protein sequence ID" value="KGO92219.1"/>
    <property type="molecule type" value="Genomic_DNA"/>
</dbReference>
<keyword evidence="2" id="KW-1185">Reference proteome</keyword>
<dbReference type="OrthoDB" id="1453960at2"/>
<dbReference type="Proteomes" id="UP000030111">
    <property type="component" value="Unassembled WGS sequence"/>
</dbReference>
<protein>
    <submittedName>
        <fullName evidence="1">Uncharacterized protein</fullName>
    </submittedName>
</protein>
<gene>
    <name evidence="1" type="ORF">Q766_13745</name>
</gene>
<sequence length="179" mass="20918">MKKIILIVLIISSSKIYSQTNSTVERSFSQHLIQENILILEKDNNIIHDPDLISIKLDTIGSYYIDIIFLKFKVGNRINKVNDKLNISFNSSSCNEFILAYNVWNYKSYRLKGFNGNDLLFLIRDINKLSYRDYKTSKLLRELNELNLGLNFKDLYRALSKFDFDAECLKQCTDPVNIN</sequence>
<proteinExistence type="predicted"/>
<evidence type="ECO:0000313" key="1">
    <source>
        <dbReference type="EMBL" id="KGO92219.1"/>
    </source>
</evidence>
<dbReference type="RefSeq" id="WP_026991078.1">
    <property type="nucleotide sequence ID" value="NZ_AUGP01000025.1"/>
</dbReference>
<dbReference type="STRING" id="1121898.GCA_000422725_02899"/>
<accession>A0A0A2MIX0</accession>
<dbReference type="AlphaFoldDB" id="A0A0A2MIX0"/>
<organism evidence="1 2">
    <name type="scientific">Flavobacterium subsaxonicum WB 4.1-42 = DSM 21790</name>
    <dbReference type="NCBI Taxonomy" id="1121898"/>
    <lineage>
        <taxon>Bacteria</taxon>
        <taxon>Pseudomonadati</taxon>
        <taxon>Bacteroidota</taxon>
        <taxon>Flavobacteriia</taxon>
        <taxon>Flavobacteriales</taxon>
        <taxon>Flavobacteriaceae</taxon>
        <taxon>Flavobacterium</taxon>
    </lineage>
</organism>